<proteinExistence type="predicted"/>
<sequence>MSMAQLAWFNKELEICGSLESIDSILAHFRMWPTDHNNMLLPNKYRLGPDWGIARMALEGLELRRWVAHYSCAVSNCSFVIMAQM</sequence>
<comment type="caution">
    <text evidence="1">The sequence shown here is derived from an EMBL/GenBank/DDBJ whole genome shotgun (WGS) entry which is preliminary data.</text>
</comment>
<reference evidence="1 2" key="1">
    <citation type="submission" date="2024-01" db="EMBL/GenBank/DDBJ databases">
        <title>The genomes of 5 underutilized Papilionoideae crops provide insights into root nodulation and disease resistanc.</title>
        <authorList>
            <person name="Jiang F."/>
        </authorList>
    </citation>
    <scope>NUCLEOTIDE SEQUENCE [LARGE SCALE GENOMIC DNA]</scope>
    <source>
        <strain evidence="1">LVBAO_FW01</strain>
        <tissue evidence="1">Leaves</tissue>
    </source>
</reference>
<name>A0AAN9L3Z5_CANGL</name>
<gene>
    <name evidence="1" type="ORF">VNO77_22906</name>
</gene>
<dbReference type="Proteomes" id="UP001367508">
    <property type="component" value="Unassembled WGS sequence"/>
</dbReference>
<dbReference type="AlphaFoldDB" id="A0AAN9L3Z5"/>
<protein>
    <submittedName>
        <fullName evidence="1">Uncharacterized protein</fullName>
    </submittedName>
</protein>
<dbReference type="EMBL" id="JAYMYQ010000005">
    <property type="protein sequence ID" value="KAK7328784.1"/>
    <property type="molecule type" value="Genomic_DNA"/>
</dbReference>
<keyword evidence="2" id="KW-1185">Reference proteome</keyword>
<organism evidence="1 2">
    <name type="scientific">Canavalia gladiata</name>
    <name type="common">Sword bean</name>
    <name type="synonym">Dolichos gladiatus</name>
    <dbReference type="NCBI Taxonomy" id="3824"/>
    <lineage>
        <taxon>Eukaryota</taxon>
        <taxon>Viridiplantae</taxon>
        <taxon>Streptophyta</taxon>
        <taxon>Embryophyta</taxon>
        <taxon>Tracheophyta</taxon>
        <taxon>Spermatophyta</taxon>
        <taxon>Magnoliopsida</taxon>
        <taxon>eudicotyledons</taxon>
        <taxon>Gunneridae</taxon>
        <taxon>Pentapetalae</taxon>
        <taxon>rosids</taxon>
        <taxon>fabids</taxon>
        <taxon>Fabales</taxon>
        <taxon>Fabaceae</taxon>
        <taxon>Papilionoideae</taxon>
        <taxon>50 kb inversion clade</taxon>
        <taxon>NPAAA clade</taxon>
        <taxon>indigoferoid/millettioid clade</taxon>
        <taxon>Phaseoleae</taxon>
        <taxon>Canavalia</taxon>
    </lineage>
</organism>
<accession>A0AAN9L3Z5</accession>
<evidence type="ECO:0000313" key="1">
    <source>
        <dbReference type="EMBL" id="KAK7328784.1"/>
    </source>
</evidence>
<evidence type="ECO:0000313" key="2">
    <source>
        <dbReference type="Proteomes" id="UP001367508"/>
    </source>
</evidence>